<evidence type="ECO:0000256" key="2">
    <source>
        <dbReference type="ARBA" id="ARBA00022694"/>
    </source>
</evidence>
<dbReference type="Proteomes" id="UP000229966">
    <property type="component" value="Unassembled WGS sequence"/>
</dbReference>
<dbReference type="AlphaFoldDB" id="A0A2M7CHN2"/>
<evidence type="ECO:0000313" key="6">
    <source>
        <dbReference type="EMBL" id="PIV25166.1"/>
    </source>
</evidence>
<name>A0A2M7CHN2_9BACT</name>
<dbReference type="GO" id="GO:0046872">
    <property type="term" value="F:metal ion binding"/>
    <property type="evidence" value="ECO:0007669"/>
    <property type="project" value="UniProtKB-KW"/>
</dbReference>
<dbReference type="InterPro" id="IPR036820">
    <property type="entry name" value="Archease_dom_sf"/>
</dbReference>
<protein>
    <recommendedName>
        <fullName evidence="5">Archease domain-containing protein</fullName>
    </recommendedName>
</protein>
<evidence type="ECO:0000256" key="1">
    <source>
        <dbReference type="ARBA" id="ARBA00007963"/>
    </source>
</evidence>
<comment type="caution">
    <text evidence="6">The sequence shown here is derived from an EMBL/GenBank/DDBJ whole genome shotgun (WGS) entry which is preliminary data.</text>
</comment>
<comment type="similarity">
    <text evidence="1">Belongs to the archease family.</text>
</comment>
<dbReference type="InterPro" id="IPR023572">
    <property type="entry name" value="Archease_dom"/>
</dbReference>
<dbReference type="Gene3D" id="3.55.10.10">
    <property type="entry name" value="Archease domain"/>
    <property type="match status" value="1"/>
</dbReference>
<keyword evidence="3" id="KW-0479">Metal-binding</keyword>
<dbReference type="SUPFAM" id="SSF69819">
    <property type="entry name" value="MTH1598-like"/>
    <property type="match status" value="1"/>
</dbReference>
<reference evidence="7" key="1">
    <citation type="submission" date="2017-09" db="EMBL/GenBank/DDBJ databases">
        <title>Depth-based differentiation of microbial function through sediment-hosted aquifers and enrichment of novel symbionts in the deep terrestrial subsurface.</title>
        <authorList>
            <person name="Probst A.J."/>
            <person name="Ladd B."/>
            <person name="Jarett J.K."/>
            <person name="Geller-Mcgrath D.E."/>
            <person name="Sieber C.M.K."/>
            <person name="Emerson J.B."/>
            <person name="Anantharaman K."/>
            <person name="Thomas B.C."/>
            <person name="Malmstrom R."/>
            <person name="Stieglmeier M."/>
            <person name="Klingl A."/>
            <person name="Woyke T."/>
            <person name="Ryan C.M."/>
            <person name="Banfield J.F."/>
        </authorList>
    </citation>
    <scope>NUCLEOTIDE SEQUENCE [LARGE SCALE GENOMIC DNA]</scope>
</reference>
<evidence type="ECO:0000256" key="3">
    <source>
        <dbReference type="ARBA" id="ARBA00022723"/>
    </source>
</evidence>
<dbReference type="Pfam" id="PF01951">
    <property type="entry name" value="Archease"/>
    <property type="match status" value="1"/>
</dbReference>
<gene>
    <name evidence="6" type="ORF">COS38_03070</name>
</gene>
<proteinExistence type="inferred from homology"/>
<accession>A0A2M7CHN2</accession>
<feature type="domain" description="Archease" evidence="5">
    <location>
        <begin position="27"/>
        <end position="119"/>
    </location>
</feature>
<evidence type="ECO:0000259" key="5">
    <source>
        <dbReference type="Pfam" id="PF01951"/>
    </source>
</evidence>
<evidence type="ECO:0000256" key="4">
    <source>
        <dbReference type="ARBA" id="ARBA00022837"/>
    </source>
</evidence>
<keyword evidence="2" id="KW-0819">tRNA processing</keyword>
<keyword evidence="4" id="KW-0106">Calcium</keyword>
<dbReference type="EMBL" id="PEUM01000088">
    <property type="protein sequence ID" value="PIV25166.1"/>
    <property type="molecule type" value="Genomic_DNA"/>
</dbReference>
<evidence type="ECO:0000313" key="7">
    <source>
        <dbReference type="Proteomes" id="UP000229966"/>
    </source>
</evidence>
<sequence>MRALGKNRQLKTMLKNCFISARKNSMEIKTEANNLSQLFTETALKLSEIILSGEPAKSAPSRIIKCQAVDENSLLYEWLARLIKIADEENLVMQKCEFEAMSYTYLVARVRFNKFNSSHIPTSISQDIHIKKKKKLFLVKVGLDY</sequence>
<dbReference type="GO" id="GO:0008033">
    <property type="term" value="P:tRNA processing"/>
    <property type="evidence" value="ECO:0007669"/>
    <property type="project" value="UniProtKB-KW"/>
</dbReference>
<organism evidence="6 7">
    <name type="scientific">Candidatus Berkelbacteria bacterium CG03_land_8_20_14_0_80_40_36</name>
    <dbReference type="NCBI Taxonomy" id="1974509"/>
    <lineage>
        <taxon>Bacteria</taxon>
        <taxon>Candidatus Berkelbacteria</taxon>
    </lineage>
</organism>